<comment type="caution">
    <text evidence="1">The sequence shown here is derived from an EMBL/GenBank/DDBJ whole genome shotgun (WGS) entry which is preliminary data.</text>
</comment>
<gene>
    <name evidence="1" type="ORF">Patl1_19590</name>
</gene>
<keyword evidence="2" id="KW-1185">Reference proteome</keyword>
<accession>A0ACC1BZC2</accession>
<dbReference type="EMBL" id="CM047898">
    <property type="protein sequence ID" value="KAJ0105249.1"/>
    <property type="molecule type" value="Genomic_DNA"/>
</dbReference>
<proteinExistence type="predicted"/>
<name>A0ACC1BZC2_9ROSI</name>
<reference evidence="2" key="1">
    <citation type="journal article" date="2023" name="G3 (Bethesda)">
        <title>Genome assembly and association tests identify interacting loci associated with vigor, precocity, and sex in interspecific pistachio rootstocks.</title>
        <authorList>
            <person name="Palmer W."/>
            <person name="Jacygrad E."/>
            <person name="Sagayaradj S."/>
            <person name="Cavanaugh K."/>
            <person name="Han R."/>
            <person name="Bertier L."/>
            <person name="Beede B."/>
            <person name="Kafkas S."/>
            <person name="Golino D."/>
            <person name="Preece J."/>
            <person name="Michelmore R."/>
        </authorList>
    </citation>
    <scope>NUCLEOTIDE SEQUENCE [LARGE SCALE GENOMIC DNA]</scope>
</reference>
<organism evidence="1 2">
    <name type="scientific">Pistacia atlantica</name>
    <dbReference type="NCBI Taxonomy" id="434234"/>
    <lineage>
        <taxon>Eukaryota</taxon>
        <taxon>Viridiplantae</taxon>
        <taxon>Streptophyta</taxon>
        <taxon>Embryophyta</taxon>
        <taxon>Tracheophyta</taxon>
        <taxon>Spermatophyta</taxon>
        <taxon>Magnoliopsida</taxon>
        <taxon>eudicotyledons</taxon>
        <taxon>Gunneridae</taxon>
        <taxon>Pentapetalae</taxon>
        <taxon>rosids</taxon>
        <taxon>malvids</taxon>
        <taxon>Sapindales</taxon>
        <taxon>Anacardiaceae</taxon>
        <taxon>Pistacia</taxon>
    </lineage>
</organism>
<evidence type="ECO:0000313" key="1">
    <source>
        <dbReference type="EMBL" id="KAJ0105249.1"/>
    </source>
</evidence>
<evidence type="ECO:0000313" key="2">
    <source>
        <dbReference type="Proteomes" id="UP001164250"/>
    </source>
</evidence>
<protein>
    <submittedName>
        <fullName evidence="1">Uncharacterized protein</fullName>
    </submittedName>
</protein>
<dbReference type="Proteomes" id="UP001164250">
    <property type="component" value="Chromosome 2"/>
</dbReference>
<sequence length="169" mass="18806">MGNATSCAPSIICSNNGVIKVLIFSNGDLQIFTKPVKAVELMLENPGHFLCDSGSLKVGQRIEGLSADEELEVSKFYFLLPMELLYSVLTEDEIASFTKKQANYSKHFGKIFPVVLSEFCLFPSSEAKTKTFDCFSQEIFAADDHPVESFSKQRSWKPALDTIFEIPTS</sequence>